<dbReference type="InterPro" id="IPR027005">
    <property type="entry name" value="PMT-like"/>
</dbReference>
<gene>
    <name evidence="16" type="ORF">BOTBODRAFT_121881</name>
</gene>
<feature type="domain" description="MIR" evidence="15">
    <location>
        <begin position="302"/>
        <end position="362"/>
    </location>
</feature>
<dbReference type="SUPFAM" id="SSF82109">
    <property type="entry name" value="MIR domain"/>
    <property type="match status" value="1"/>
</dbReference>
<comment type="function">
    <text evidence="14">Transfers mannose from Dol-P-mannose to Ser or Thr residues on proteins.</text>
</comment>
<dbReference type="AlphaFoldDB" id="A0A067M2L4"/>
<keyword evidence="7" id="KW-0677">Repeat</keyword>
<evidence type="ECO:0000256" key="12">
    <source>
        <dbReference type="ARBA" id="ARBA00045085"/>
    </source>
</evidence>
<evidence type="ECO:0000256" key="7">
    <source>
        <dbReference type="ARBA" id="ARBA00022737"/>
    </source>
</evidence>
<dbReference type="EMBL" id="KL198155">
    <property type="protein sequence ID" value="KDQ06122.1"/>
    <property type="molecule type" value="Genomic_DNA"/>
</dbReference>
<comment type="pathway">
    <text evidence="2 14">Protein modification; protein glycosylation.</text>
</comment>
<dbReference type="GO" id="GO:0004169">
    <property type="term" value="F:dolichyl-phosphate-mannose-protein mannosyltransferase activity"/>
    <property type="evidence" value="ECO:0007669"/>
    <property type="project" value="UniProtKB-UniRule"/>
</dbReference>
<keyword evidence="11" id="KW-0325">Glycoprotein</keyword>
<feature type="transmembrane region" description="Helical" evidence="14">
    <location>
        <begin position="572"/>
        <end position="590"/>
    </location>
</feature>
<evidence type="ECO:0000313" key="16">
    <source>
        <dbReference type="EMBL" id="KDQ06122.1"/>
    </source>
</evidence>
<keyword evidence="9 14" id="KW-1133">Transmembrane helix</keyword>
<proteinExistence type="inferred from homology"/>
<protein>
    <recommendedName>
        <fullName evidence="14">Dolichyl-phosphate-mannose--protein mannosyltransferase</fullName>
        <ecNumber evidence="14">2.4.1.109</ecNumber>
    </recommendedName>
</protein>
<feature type="domain" description="MIR" evidence="15">
    <location>
        <begin position="433"/>
        <end position="489"/>
    </location>
</feature>
<comment type="catalytic activity">
    <reaction evidence="13 14">
        <text>a di-trans,poly-cis-dolichyl beta-D-mannosyl phosphate + L-seryl-[protein] = 3-O-(alpha-D-mannosyl)-L-seryl-[protein] + a di-trans,poly-cis-dolichyl phosphate + H(+)</text>
        <dbReference type="Rhea" id="RHEA:17377"/>
        <dbReference type="Rhea" id="RHEA-COMP:9863"/>
        <dbReference type="Rhea" id="RHEA-COMP:13546"/>
        <dbReference type="Rhea" id="RHEA-COMP:19498"/>
        <dbReference type="Rhea" id="RHEA-COMP:19501"/>
        <dbReference type="ChEBI" id="CHEBI:15378"/>
        <dbReference type="ChEBI" id="CHEBI:29999"/>
        <dbReference type="ChEBI" id="CHEBI:57683"/>
        <dbReference type="ChEBI" id="CHEBI:58211"/>
        <dbReference type="ChEBI" id="CHEBI:137321"/>
        <dbReference type="EC" id="2.4.1.109"/>
    </reaction>
</comment>
<evidence type="ECO:0000256" key="9">
    <source>
        <dbReference type="ARBA" id="ARBA00022989"/>
    </source>
</evidence>
<feature type="transmembrane region" description="Helical" evidence="14">
    <location>
        <begin position="610"/>
        <end position="631"/>
    </location>
</feature>
<evidence type="ECO:0000256" key="3">
    <source>
        <dbReference type="ARBA" id="ARBA00007222"/>
    </source>
</evidence>
<dbReference type="SMART" id="SM00472">
    <property type="entry name" value="MIR"/>
    <property type="match status" value="3"/>
</dbReference>
<dbReference type="Proteomes" id="UP000027195">
    <property type="component" value="Unassembled WGS sequence"/>
</dbReference>
<dbReference type="EC" id="2.4.1.109" evidence="14"/>
<evidence type="ECO:0000256" key="14">
    <source>
        <dbReference type="RuleBase" id="RU367007"/>
    </source>
</evidence>
<dbReference type="Pfam" id="PF02815">
    <property type="entry name" value="MIR"/>
    <property type="match status" value="1"/>
</dbReference>
<keyword evidence="4 14" id="KW-0328">Glycosyltransferase</keyword>
<feature type="transmembrane region" description="Helical" evidence="14">
    <location>
        <begin position="111"/>
        <end position="131"/>
    </location>
</feature>
<evidence type="ECO:0000256" key="5">
    <source>
        <dbReference type="ARBA" id="ARBA00022679"/>
    </source>
</evidence>
<keyword evidence="5 14" id="KW-0808">Transferase</keyword>
<feature type="transmembrane region" description="Helical" evidence="14">
    <location>
        <begin position="249"/>
        <end position="270"/>
    </location>
</feature>
<accession>A0A067M2L4</accession>
<dbReference type="Gene3D" id="2.80.10.50">
    <property type="match status" value="1"/>
</dbReference>
<dbReference type="InterPro" id="IPR032421">
    <property type="entry name" value="PMT_4TMC"/>
</dbReference>
<keyword evidence="6 14" id="KW-0812">Transmembrane</keyword>
<evidence type="ECO:0000256" key="11">
    <source>
        <dbReference type="ARBA" id="ARBA00023180"/>
    </source>
</evidence>
<evidence type="ECO:0000313" key="17">
    <source>
        <dbReference type="Proteomes" id="UP000027195"/>
    </source>
</evidence>
<evidence type="ECO:0000256" key="4">
    <source>
        <dbReference type="ARBA" id="ARBA00022676"/>
    </source>
</evidence>
<feature type="transmembrane region" description="Helical" evidence="14">
    <location>
        <begin position="195"/>
        <end position="228"/>
    </location>
</feature>
<feature type="domain" description="MIR" evidence="15">
    <location>
        <begin position="371"/>
        <end position="428"/>
    </location>
</feature>
<evidence type="ECO:0000256" key="6">
    <source>
        <dbReference type="ARBA" id="ARBA00022692"/>
    </source>
</evidence>
<dbReference type="Pfam" id="PF16192">
    <property type="entry name" value="PMT_4TMC"/>
    <property type="match status" value="1"/>
</dbReference>
<dbReference type="PANTHER" id="PTHR10050">
    <property type="entry name" value="DOLICHYL-PHOSPHATE-MANNOSE--PROTEIN MANNOSYLTRANSFERASE"/>
    <property type="match status" value="1"/>
</dbReference>
<name>A0A067M2L4_BOTB1</name>
<dbReference type="Pfam" id="PF02366">
    <property type="entry name" value="PMT"/>
    <property type="match status" value="1"/>
</dbReference>
<keyword evidence="8 14" id="KW-0256">Endoplasmic reticulum</keyword>
<dbReference type="FunCoup" id="A0A067M2L4">
    <property type="interactions" value="200"/>
</dbReference>
<evidence type="ECO:0000259" key="15">
    <source>
        <dbReference type="PROSITE" id="PS50919"/>
    </source>
</evidence>
<evidence type="ECO:0000256" key="10">
    <source>
        <dbReference type="ARBA" id="ARBA00023136"/>
    </source>
</evidence>
<comment type="catalytic activity">
    <reaction evidence="12 14">
        <text>a di-trans,poly-cis-dolichyl beta-D-mannosyl phosphate + L-threonyl-[protein] = 3-O-(alpha-D-mannosyl)-L-threonyl-[protein] + a di-trans,poly-cis-dolichyl phosphate + H(+)</text>
        <dbReference type="Rhea" id="RHEA:53396"/>
        <dbReference type="Rhea" id="RHEA-COMP:11060"/>
        <dbReference type="Rhea" id="RHEA-COMP:13547"/>
        <dbReference type="Rhea" id="RHEA-COMP:19498"/>
        <dbReference type="Rhea" id="RHEA-COMP:19501"/>
        <dbReference type="ChEBI" id="CHEBI:15378"/>
        <dbReference type="ChEBI" id="CHEBI:30013"/>
        <dbReference type="ChEBI" id="CHEBI:57683"/>
        <dbReference type="ChEBI" id="CHEBI:58211"/>
        <dbReference type="ChEBI" id="CHEBI:137323"/>
        <dbReference type="EC" id="2.4.1.109"/>
    </reaction>
</comment>
<dbReference type="InterPro" id="IPR003342">
    <property type="entry name" value="ArnT-like_N"/>
</dbReference>
<feature type="transmembrane region" description="Helical" evidence="14">
    <location>
        <begin position="690"/>
        <end position="713"/>
    </location>
</feature>
<dbReference type="GO" id="GO:0005789">
    <property type="term" value="C:endoplasmic reticulum membrane"/>
    <property type="evidence" value="ECO:0007669"/>
    <property type="project" value="UniProtKB-SubCell"/>
</dbReference>
<organism evidence="16 17">
    <name type="scientific">Botryobasidium botryosum (strain FD-172 SS1)</name>
    <dbReference type="NCBI Taxonomy" id="930990"/>
    <lineage>
        <taxon>Eukaryota</taxon>
        <taxon>Fungi</taxon>
        <taxon>Dikarya</taxon>
        <taxon>Basidiomycota</taxon>
        <taxon>Agaricomycotina</taxon>
        <taxon>Agaricomycetes</taxon>
        <taxon>Cantharellales</taxon>
        <taxon>Botryobasidiaceae</taxon>
        <taxon>Botryobasidium</taxon>
    </lineage>
</organism>
<dbReference type="STRING" id="930990.A0A067M2L4"/>
<dbReference type="PANTHER" id="PTHR10050:SF51">
    <property type="entry name" value="PROTEIN O-MANNOSYL-TRANSFERASE 1"/>
    <property type="match status" value="1"/>
</dbReference>
<dbReference type="FunFam" id="2.80.10.50:FF:000044">
    <property type="entry name" value="Dolichyl-phosphate-mannose-protein mannosyltransferase 4"/>
    <property type="match status" value="1"/>
</dbReference>
<evidence type="ECO:0000256" key="8">
    <source>
        <dbReference type="ARBA" id="ARBA00022824"/>
    </source>
</evidence>
<feature type="transmembrane region" description="Helical" evidence="14">
    <location>
        <begin position="161"/>
        <end position="180"/>
    </location>
</feature>
<reference evidence="17" key="1">
    <citation type="journal article" date="2014" name="Proc. Natl. Acad. Sci. U.S.A.">
        <title>Extensive sampling of basidiomycete genomes demonstrates inadequacy of the white-rot/brown-rot paradigm for wood decay fungi.</title>
        <authorList>
            <person name="Riley R."/>
            <person name="Salamov A.A."/>
            <person name="Brown D.W."/>
            <person name="Nagy L.G."/>
            <person name="Floudas D."/>
            <person name="Held B.W."/>
            <person name="Levasseur A."/>
            <person name="Lombard V."/>
            <person name="Morin E."/>
            <person name="Otillar R."/>
            <person name="Lindquist E.A."/>
            <person name="Sun H."/>
            <person name="LaButti K.M."/>
            <person name="Schmutz J."/>
            <person name="Jabbour D."/>
            <person name="Luo H."/>
            <person name="Baker S.E."/>
            <person name="Pisabarro A.G."/>
            <person name="Walton J.D."/>
            <person name="Blanchette R.A."/>
            <person name="Henrissat B."/>
            <person name="Martin F."/>
            <person name="Cullen D."/>
            <person name="Hibbett D.S."/>
            <person name="Grigoriev I.V."/>
        </authorList>
    </citation>
    <scope>NUCLEOTIDE SEQUENCE [LARGE SCALE GENOMIC DNA]</scope>
    <source>
        <strain evidence="17">FD-172 SS1</strain>
    </source>
</reference>
<dbReference type="UniPathway" id="UPA00378"/>
<feature type="transmembrane region" description="Helical" evidence="14">
    <location>
        <begin position="637"/>
        <end position="659"/>
    </location>
</feature>
<dbReference type="PROSITE" id="PS50919">
    <property type="entry name" value="MIR"/>
    <property type="match status" value="3"/>
</dbReference>
<evidence type="ECO:0000256" key="1">
    <source>
        <dbReference type="ARBA" id="ARBA00004477"/>
    </source>
</evidence>
<dbReference type="CDD" id="cd23285">
    <property type="entry name" value="beta-trefoil_MIR_PMT4-like"/>
    <property type="match status" value="1"/>
</dbReference>
<sequence>MSAQGDREFHGATSPSPLESDKISAAVVCTLTALAFALRFYKISHPDEVVFDEVHFGKFAGYYILREYYFDVHPPFAKLLLGLAAWFVGFDGKFDFESIGDSYSKNHVPYVGIRALPAVLGSLTVPIVYGIMKQSGFPTAIAAFSAAIILFDNAHIAQTRLILLDAALVFFMALSLYSYIRFRKVRYSEYTAQWWGWMIATGVFLACTLGCKMVGLLTFAAVGTAVLVDLWDLLDHRKGLSMDQVSKHFFARAFGLILVPAIVYLSFFWVHFKVLKFSGTGDSFMSPAFQETLHGNELLLNSHEIRYYDTLTLKHKETKAFLHSHEEKYPLTYSDGRVSSQGQQVTAYPHNDTNNHWQVVPTITLPPAGRGRIVRHMDVVQLLHVPTQTYLLTHDVASPLMPTNQEFTTWPKGDESRYNDTLFELQLINGDDGDPWKTKSGHFRLVHVPTKVALWTYTSALPAWAFKQQEVNGNKNAQDKTATWFVEEIISDENGHDVHNRTSAAEPKTVKSMNFFRKFAELQLSMLQHNAGLTASHPYASSPINWPFLLSGISFWTHNDTKGQIYLIGNIFGWWTCVLALSVFVGIMGADALARRRNIKPIPDLVRNRLLNSTGFFIGAWAWHFLPFFLMDRQLFLHHYLPAHLASALVAGSVLNFVLTESINYPISVWGPNLHTGASRRYYTDFGSKGVFTVGAGILFLALTFLFFAPLTYGTPGLDPEGVNRRRLLSTWTLHFAKVSNA</sequence>
<dbReference type="HOGENOM" id="CLU_008438_0_0_1"/>
<dbReference type="InterPro" id="IPR036300">
    <property type="entry name" value="MIR_dom_sf"/>
</dbReference>
<evidence type="ECO:0000256" key="2">
    <source>
        <dbReference type="ARBA" id="ARBA00004922"/>
    </source>
</evidence>
<comment type="similarity">
    <text evidence="3 14">Belongs to the glycosyltransferase 39 family.</text>
</comment>
<evidence type="ECO:0000256" key="13">
    <source>
        <dbReference type="ARBA" id="ARBA00045102"/>
    </source>
</evidence>
<dbReference type="OrthoDB" id="292747at2759"/>
<comment type="subcellular location">
    <subcellularLocation>
        <location evidence="1 14">Endoplasmic reticulum membrane</location>
        <topology evidence="1 14">Multi-pass membrane protein</topology>
    </subcellularLocation>
</comment>
<keyword evidence="17" id="KW-1185">Reference proteome</keyword>
<dbReference type="InParanoid" id="A0A067M2L4"/>
<dbReference type="InterPro" id="IPR016093">
    <property type="entry name" value="MIR_motif"/>
</dbReference>
<keyword evidence="10 14" id="KW-0472">Membrane</keyword>